<gene>
    <name evidence="1" type="ORF">DSOL_2075</name>
</gene>
<dbReference type="Proteomes" id="UP000186102">
    <property type="component" value="Unassembled WGS sequence"/>
</dbReference>
<reference evidence="1 2" key="1">
    <citation type="submission" date="2016-09" db="EMBL/GenBank/DDBJ databases">
        <title>Complete genome of Desulfosporosinus sp. OL.</title>
        <authorList>
            <person name="Mardanov A."/>
            <person name="Beletsky A."/>
            <person name="Panova A."/>
            <person name="Karnachuk O."/>
            <person name="Ravin N."/>
        </authorList>
    </citation>
    <scope>NUCLEOTIDE SEQUENCE [LARGE SCALE GENOMIC DNA]</scope>
    <source>
        <strain evidence="1 2">OL</strain>
    </source>
</reference>
<name>A0A1Q8QXB4_9FIRM</name>
<keyword evidence="2" id="KW-1185">Reference proteome</keyword>
<dbReference type="STRING" id="1888891.DSOL_2075"/>
<evidence type="ECO:0000313" key="1">
    <source>
        <dbReference type="EMBL" id="OLN31982.1"/>
    </source>
</evidence>
<dbReference type="OrthoDB" id="9791723at2"/>
<dbReference type="EMBL" id="MLBF01000012">
    <property type="protein sequence ID" value="OLN31982.1"/>
    <property type="molecule type" value="Genomic_DNA"/>
</dbReference>
<evidence type="ECO:0000313" key="2">
    <source>
        <dbReference type="Proteomes" id="UP000186102"/>
    </source>
</evidence>
<accession>A0A1Q8QXB4</accession>
<protein>
    <submittedName>
        <fullName evidence="1">Hydantoin racemase</fullName>
    </submittedName>
</protein>
<organism evidence="1 2">
    <name type="scientific">Desulfosporosinus metallidurans</name>
    <dbReference type="NCBI Taxonomy" id="1888891"/>
    <lineage>
        <taxon>Bacteria</taxon>
        <taxon>Bacillati</taxon>
        <taxon>Bacillota</taxon>
        <taxon>Clostridia</taxon>
        <taxon>Eubacteriales</taxon>
        <taxon>Desulfitobacteriaceae</taxon>
        <taxon>Desulfosporosinus</taxon>
    </lineage>
</organism>
<proteinExistence type="predicted"/>
<dbReference type="Pfam" id="PF01177">
    <property type="entry name" value="Asp_Glu_race"/>
    <property type="match status" value="1"/>
</dbReference>
<sequence length="217" mass="23498">MAKKFKVGLVRVVTIHDEEMLNLHGRLLEQYYPELEVESKCILNQPEGIHDEATELLAVPKIVDLAKVWEGIEALIISCAGDPAVEELRKELKIPVVGGGEATALLASHYGKKVGVLGITEVVPRAYARTFGENIVGTCRAEGVNSTLDLLTPAGRTAVIKKAKELKALGAEVIALACTGLSTIRIAKELEKVCEIPVIDPVMAEGLLTYFACLRRE</sequence>
<dbReference type="InterPro" id="IPR001920">
    <property type="entry name" value="Asp/Glu_race"/>
</dbReference>
<dbReference type="RefSeq" id="WP_075364720.1">
    <property type="nucleotide sequence ID" value="NZ_MLBF01000012.1"/>
</dbReference>
<dbReference type="InterPro" id="IPR015942">
    <property type="entry name" value="Asp/Glu/hydantoin_racemase"/>
</dbReference>
<dbReference type="GO" id="GO:0047661">
    <property type="term" value="F:amino-acid racemase activity"/>
    <property type="evidence" value="ECO:0007669"/>
    <property type="project" value="InterPro"/>
</dbReference>
<dbReference type="Gene3D" id="3.40.50.1860">
    <property type="match status" value="2"/>
</dbReference>
<dbReference type="AlphaFoldDB" id="A0A1Q8QXB4"/>
<comment type="caution">
    <text evidence="1">The sequence shown here is derived from an EMBL/GenBank/DDBJ whole genome shotgun (WGS) entry which is preliminary data.</text>
</comment>